<dbReference type="AlphaFoldDB" id="E8N6I1"/>
<dbReference type="SMART" id="SM01007">
    <property type="entry name" value="Aldolase_II"/>
    <property type="match status" value="1"/>
</dbReference>
<dbReference type="KEGG" id="mts:MTES_1165"/>
<protein>
    <submittedName>
        <fullName evidence="4">Ribulose-5-phosphate 4-epimerase</fullName>
    </submittedName>
</protein>
<dbReference type="Gene3D" id="3.40.225.10">
    <property type="entry name" value="Class II aldolase/adducin N-terminal domain"/>
    <property type="match status" value="1"/>
</dbReference>
<reference evidence="4 5" key="1">
    <citation type="journal article" date="2011" name="J. Bacteriol.">
        <title>Genome sequence of Microbacterium testaceum StLB037, an N-acylhomoserine lactone-degrading bacterium isolated from potato leaves.</title>
        <authorList>
            <person name="Morohoshi T."/>
            <person name="Wang W.-Z."/>
            <person name="Someya N."/>
            <person name="Ikeda T."/>
        </authorList>
    </citation>
    <scope>NUCLEOTIDE SEQUENCE [LARGE SCALE GENOMIC DNA]</scope>
    <source>
        <strain evidence="4 5">StLB037</strain>
    </source>
</reference>
<accession>E8N6I1</accession>
<dbReference type="SUPFAM" id="SSF53639">
    <property type="entry name" value="AraD/HMP-PK domain-like"/>
    <property type="match status" value="1"/>
</dbReference>
<dbReference type="InterPro" id="IPR036409">
    <property type="entry name" value="Aldolase_II/adducin_N_sf"/>
</dbReference>
<gene>
    <name evidence="4" type="ordered locus">MTES_1165</name>
</gene>
<dbReference type="GO" id="GO:0016832">
    <property type="term" value="F:aldehyde-lyase activity"/>
    <property type="evidence" value="ECO:0007669"/>
    <property type="project" value="TreeGrafter"/>
</dbReference>
<proteinExistence type="predicted"/>
<keyword evidence="2" id="KW-0456">Lyase</keyword>
<dbReference type="Pfam" id="PF00596">
    <property type="entry name" value="Aldolase_II"/>
    <property type="match status" value="1"/>
</dbReference>
<dbReference type="GO" id="GO:0046872">
    <property type="term" value="F:metal ion binding"/>
    <property type="evidence" value="ECO:0007669"/>
    <property type="project" value="UniProtKB-KW"/>
</dbReference>
<evidence type="ECO:0000313" key="5">
    <source>
        <dbReference type="Proteomes" id="UP000008975"/>
    </source>
</evidence>
<evidence type="ECO:0000259" key="3">
    <source>
        <dbReference type="SMART" id="SM01007"/>
    </source>
</evidence>
<evidence type="ECO:0000256" key="2">
    <source>
        <dbReference type="ARBA" id="ARBA00023239"/>
    </source>
</evidence>
<dbReference type="eggNOG" id="COG0235">
    <property type="taxonomic scope" value="Bacteria"/>
</dbReference>
<dbReference type="Proteomes" id="UP000008975">
    <property type="component" value="Chromosome"/>
</dbReference>
<organism evidence="4 5">
    <name type="scientific">Microbacterium testaceum (strain StLB037)</name>
    <dbReference type="NCBI Taxonomy" id="979556"/>
    <lineage>
        <taxon>Bacteria</taxon>
        <taxon>Bacillati</taxon>
        <taxon>Actinomycetota</taxon>
        <taxon>Actinomycetes</taxon>
        <taxon>Micrococcales</taxon>
        <taxon>Microbacteriaceae</taxon>
        <taxon>Microbacterium</taxon>
    </lineage>
</organism>
<evidence type="ECO:0000313" key="4">
    <source>
        <dbReference type="EMBL" id="BAJ74129.1"/>
    </source>
</evidence>
<reference key="2">
    <citation type="submission" date="2011-02" db="EMBL/GenBank/DDBJ databases">
        <title>Genome sequence of Microbacterium testaceum StLB037.</title>
        <authorList>
            <person name="Morohoshi T."/>
            <person name="Wang W.Z."/>
            <person name="Someya N."/>
            <person name="Ikeda T."/>
        </authorList>
    </citation>
    <scope>NUCLEOTIDE SEQUENCE</scope>
    <source>
        <strain>StLB037</strain>
    </source>
</reference>
<dbReference type="HOGENOM" id="CLU_006033_3_0_11"/>
<dbReference type="RefSeq" id="WP_013584256.1">
    <property type="nucleotide sequence ID" value="NC_015125.1"/>
</dbReference>
<keyword evidence="1" id="KW-0479">Metal-binding</keyword>
<dbReference type="STRING" id="979556.MTES_1165"/>
<dbReference type="GO" id="GO:0019323">
    <property type="term" value="P:pentose catabolic process"/>
    <property type="evidence" value="ECO:0007669"/>
    <property type="project" value="TreeGrafter"/>
</dbReference>
<dbReference type="PANTHER" id="PTHR22789:SF0">
    <property type="entry name" value="3-OXO-TETRONATE 4-PHOSPHATE DECARBOXYLASE-RELATED"/>
    <property type="match status" value="1"/>
</dbReference>
<evidence type="ECO:0000256" key="1">
    <source>
        <dbReference type="ARBA" id="ARBA00022723"/>
    </source>
</evidence>
<dbReference type="GO" id="GO:0005829">
    <property type="term" value="C:cytosol"/>
    <property type="evidence" value="ECO:0007669"/>
    <property type="project" value="TreeGrafter"/>
</dbReference>
<feature type="domain" description="Class II aldolase/adducin N-terminal" evidence="3">
    <location>
        <begin position="34"/>
        <end position="207"/>
    </location>
</feature>
<dbReference type="PANTHER" id="PTHR22789">
    <property type="entry name" value="FUCULOSE PHOSPHATE ALDOLASE"/>
    <property type="match status" value="1"/>
</dbReference>
<dbReference type="EMBL" id="AP012052">
    <property type="protein sequence ID" value="BAJ74129.1"/>
    <property type="molecule type" value="Genomic_DNA"/>
</dbReference>
<name>E8N6I1_MICTS</name>
<sequence>MTGAGTTRPDAARASDAAGLDAAGLDAGGSDARERVAAVCRALAADGLVKGTAGNVSVRVDGGIAITATGVVFAEAVADDVVVVGDDRRLVRGSLAPSSELDLHLAAYADDAVGAVVHTHAPAAVAVSLISDRLPCVHYQQLTLGGEIEVVPFSVFGSRELAEATGDALSSANAVILAHHGAVTTGRDLADAVAHTALLEWACDIYLRARAAGEPAELSPAQQADVVAAAVATGYGQKHEA</sequence>
<dbReference type="InterPro" id="IPR050197">
    <property type="entry name" value="Aldolase_class_II_sugar_metab"/>
</dbReference>
<dbReference type="InterPro" id="IPR001303">
    <property type="entry name" value="Aldolase_II/adducin_N"/>
</dbReference>